<evidence type="ECO:0000313" key="3">
    <source>
        <dbReference type="Proteomes" id="UP000182025"/>
    </source>
</evidence>
<feature type="signal peptide" evidence="1">
    <location>
        <begin position="1"/>
        <end position="18"/>
    </location>
</feature>
<accession>A0A1I5U7H4</accession>
<dbReference type="Proteomes" id="UP000182025">
    <property type="component" value="Unassembled WGS sequence"/>
</dbReference>
<reference evidence="3" key="1">
    <citation type="submission" date="2016-10" db="EMBL/GenBank/DDBJ databases">
        <authorList>
            <person name="Varghese N."/>
            <person name="Submissions S."/>
        </authorList>
    </citation>
    <scope>NUCLEOTIDE SEQUENCE [LARGE SCALE GENOMIC DNA]</scope>
    <source>
        <strain evidence="3">JCM 15604</strain>
    </source>
</reference>
<dbReference type="Pfam" id="PF10670">
    <property type="entry name" value="DUF4198"/>
    <property type="match status" value="1"/>
</dbReference>
<keyword evidence="1" id="KW-0732">Signal</keyword>
<dbReference type="AlphaFoldDB" id="A0A1I5U7H4"/>
<sequence>MRIFLLASLLLAPLAAQAHTFLVKPEQTDDQLSIAVLMTEKLFQGERLLSSGDVSLRLLSAEGQQDITLHADETAKALIGEIPAPASSAIAVARSAPRYRAIEKGQQTKDPAKTLRIEAFAKALINPQGSGEAYTMRAGDRLELAPLDNPAHLSSGDTLRVIVLFDGQPLANARVAAMAPQQDRLVAHTDANGVANLQLPAAGSWVIRSRHHIDEVDARSIRYEANTSMLIKINPEDTLVSQ</sequence>
<dbReference type="EMBL" id="FOXK01000006">
    <property type="protein sequence ID" value="SFP91239.1"/>
    <property type="molecule type" value="Genomic_DNA"/>
</dbReference>
<protein>
    <submittedName>
        <fullName evidence="2">Uncharacterized conserved protein, contains GH25 family domain</fullName>
    </submittedName>
</protein>
<dbReference type="InterPro" id="IPR019613">
    <property type="entry name" value="DUF4198"/>
</dbReference>
<evidence type="ECO:0000313" key="2">
    <source>
        <dbReference type="EMBL" id="SFP91239.1"/>
    </source>
</evidence>
<proteinExistence type="predicted"/>
<keyword evidence="3" id="KW-1185">Reference proteome</keyword>
<organism evidence="2 3">
    <name type="scientific">Ectopseudomonas toyotomiensis</name>
    <dbReference type="NCBI Taxonomy" id="554344"/>
    <lineage>
        <taxon>Bacteria</taxon>
        <taxon>Pseudomonadati</taxon>
        <taxon>Pseudomonadota</taxon>
        <taxon>Gammaproteobacteria</taxon>
        <taxon>Pseudomonadales</taxon>
        <taxon>Pseudomonadaceae</taxon>
        <taxon>Ectopseudomonas</taxon>
    </lineage>
</organism>
<dbReference type="OrthoDB" id="7004184at2"/>
<dbReference type="RefSeq" id="WP_074915875.1">
    <property type="nucleotide sequence ID" value="NZ_FOXK01000006.1"/>
</dbReference>
<evidence type="ECO:0000256" key="1">
    <source>
        <dbReference type="SAM" id="SignalP"/>
    </source>
</evidence>
<name>A0A1I5U7H4_9GAMM</name>
<gene>
    <name evidence="2" type="ORF">SAMN05216177_10656</name>
</gene>
<feature type="chain" id="PRO_5015066135" evidence="1">
    <location>
        <begin position="19"/>
        <end position="242"/>
    </location>
</feature>